<dbReference type="OrthoDB" id="3696440at2"/>
<dbReference type="SUPFAM" id="SSF52091">
    <property type="entry name" value="SpoIIaa-like"/>
    <property type="match status" value="1"/>
</dbReference>
<dbReference type="Pfam" id="PF01740">
    <property type="entry name" value="STAS"/>
    <property type="match status" value="1"/>
</dbReference>
<dbReference type="InterPro" id="IPR003658">
    <property type="entry name" value="Anti-sigma_ant"/>
</dbReference>
<evidence type="ECO:0000313" key="5">
    <source>
        <dbReference type="Proteomes" id="UP000185596"/>
    </source>
</evidence>
<dbReference type="PROSITE" id="PS50801">
    <property type="entry name" value="STAS"/>
    <property type="match status" value="1"/>
</dbReference>
<keyword evidence="5" id="KW-1185">Reference proteome</keyword>
<dbReference type="RefSeq" id="WP_075129795.1">
    <property type="nucleotide sequence ID" value="NZ_MSIE01000088.1"/>
</dbReference>
<feature type="domain" description="STAS" evidence="3">
    <location>
        <begin position="5"/>
        <end position="113"/>
    </location>
</feature>
<dbReference type="AlphaFoldDB" id="A0A1Q8C4E8"/>
<sequence>MTDQLELTVDTEGETVLVHARGEVDGESAHWFEETLREQLGTAKALVVDLLGIEFFASAGLNTLVTVHKQATANDLPFVVVAAHRAVLRPITLLGLDSTLTLRASVAEALAAVGR</sequence>
<dbReference type="STRING" id="1912961.BU204_33360"/>
<dbReference type="Gene3D" id="3.30.750.24">
    <property type="entry name" value="STAS domain"/>
    <property type="match status" value="1"/>
</dbReference>
<dbReference type="InterPro" id="IPR036513">
    <property type="entry name" value="STAS_dom_sf"/>
</dbReference>
<dbReference type="CDD" id="cd07043">
    <property type="entry name" value="STAS_anti-anti-sigma_factors"/>
    <property type="match status" value="1"/>
</dbReference>
<dbReference type="PANTHER" id="PTHR33495:SF2">
    <property type="entry name" value="ANTI-SIGMA FACTOR ANTAGONIST TM_1081-RELATED"/>
    <property type="match status" value="1"/>
</dbReference>
<dbReference type="InterPro" id="IPR002645">
    <property type="entry name" value="STAS_dom"/>
</dbReference>
<organism evidence="4 5">
    <name type="scientific">Actinophytocola xanthii</name>
    <dbReference type="NCBI Taxonomy" id="1912961"/>
    <lineage>
        <taxon>Bacteria</taxon>
        <taxon>Bacillati</taxon>
        <taxon>Actinomycetota</taxon>
        <taxon>Actinomycetes</taxon>
        <taxon>Pseudonocardiales</taxon>
        <taxon>Pseudonocardiaceae</taxon>
    </lineage>
</organism>
<reference evidence="4 5" key="1">
    <citation type="submission" date="2016-12" db="EMBL/GenBank/DDBJ databases">
        <title>The draft genome sequence of Actinophytocola sp. 11-183.</title>
        <authorList>
            <person name="Wang W."/>
            <person name="Yuan L."/>
        </authorList>
    </citation>
    <scope>NUCLEOTIDE SEQUENCE [LARGE SCALE GENOMIC DNA]</scope>
    <source>
        <strain evidence="4 5">11-183</strain>
    </source>
</reference>
<accession>A0A1Q8C4E8</accession>
<gene>
    <name evidence="4" type="ORF">BU204_33360</name>
</gene>
<dbReference type="EMBL" id="MSIE01000088">
    <property type="protein sequence ID" value="OLF09223.1"/>
    <property type="molecule type" value="Genomic_DNA"/>
</dbReference>
<dbReference type="NCBIfam" id="TIGR00377">
    <property type="entry name" value="ant_ant_sig"/>
    <property type="match status" value="1"/>
</dbReference>
<dbReference type="PANTHER" id="PTHR33495">
    <property type="entry name" value="ANTI-SIGMA FACTOR ANTAGONIST TM_1081-RELATED-RELATED"/>
    <property type="match status" value="1"/>
</dbReference>
<evidence type="ECO:0000256" key="1">
    <source>
        <dbReference type="ARBA" id="ARBA00009013"/>
    </source>
</evidence>
<evidence type="ECO:0000256" key="2">
    <source>
        <dbReference type="RuleBase" id="RU003749"/>
    </source>
</evidence>
<name>A0A1Q8C4E8_9PSEU</name>
<dbReference type="GO" id="GO:0043856">
    <property type="term" value="F:anti-sigma factor antagonist activity"/>
    <property type="evidence" value="ECO:0007669"/>
    <property type="project" value="InterPro"/>
</dbReference>
<comment type="similarity">
    <text evidence="1 2">Belongs to the anti-sigma-factor antagonist family.</text>
</comment>
<comment type="caution">
    <text evidence="4">The sequence shown here is derived from an EMBL/GenBank/DDBJ whole genome shotgun (WGS) entry which is preliminary data.</text>
</comment>
<proteinExistence type="inferred from homology"/>
<evidence type="ECO:0000313" key="4">
    <source>
        <dbReference type="EMBL" id="OLF09223.1"/>
    </source>
</evidence>
<protein>
    <recommendedName>
        <fullName evidence="2">Anti-sigma factor antagonist</fullName>
    </recommendedName>
</protein>
<evidence type="ECO:0000259" key="3">
    <source>
        <dbReference type="PROSITE" id="PS50801"/>
    </source>
</evidence>
<dbReference type="Proteomes" id="UP000185596">
    <property type="component" value="Unassembled WGS sequence"/>
</dbReference>